<dbReference type="Proteomes" id="UP000789405">
    <property type="component" value="Unassembled WGS sequence"/>
</dbReference>
<accession>A0A9N9PAJ0</accession>
<gene>
    <name evidence="1" type="ORF">DERYTH_LOCUS22860</name>
</gene>
<dbReference type="EMBL" id="CAJVPY010032974">
    <property type="protein sequence ID" value="CAG8798385.1"/>
    <property type="molecule type" value="Genomic_DNA"/>
</dbReference>
<sequence length="80" mass="8970">MSPEYVRRKHLNKGQSERNGISLRTYWEGVIKDCEVNKKSSNGHGPVDYAFTSIHTSRVVGIIEVKDKDLVQGVAQNAVQ</sequence>
<comment type="caution">
    <text evidence="1">The sequence shown here is derived from an EMBL/GenBank/DDBJ whole genome shotgun (WGS) entry which is preliminary data.</text>
</comment>
<name>A0A9N9PAJ0_9GLOM</name>
<proteinExistence type="predicted"/>
<dbReference type="OrthoDB" id="2414517at2759"/>
<protein>
    <submittedName>
        <fullName evidence="1">10327_t:CDS:1</fullName>
    </submittedName>
</protein>
<evidence type="ECO:0000313" key="2">
    <source>
        <dbReference type="Proteomes" id="UP000789405"/>
    </source>
</evidence>
<reference evidence="1" key="1">
    <citation type="submission" date="2021-06" db="EMBL/GenBank/DDBJ databases">
        <authorList>
            <person name="Kallberg Y."/>
            <person name="Tangrot J."/>
            <person name="Rosling A."/>
        </authorList>
    </citation>
    <scope>NUCLEOTIDE SEQUENCE</scope>
    <source>
        <strain evidence="1">MA453B</strain>
    </source>
</reference>
<evidence type="ECO:0000313" key="1">
    <source>
        <dbReference type="EMBL" id="CAG8798385.1"/>
    </source>
</evidence>
<organism evidence="1 2">
    <name type="scientific">Dentiscutata erythropus</name>
    <dbReference type="NCBI Taxonomy" id="1348616"/>
    <lineage>
        <taxon>Eukaryota</taxon>
        <taxon>Fungi</taxon>
        <taxon>Fungi incertae sedis</taxon>
        <taxon>Mucoromycota</taxon>
        <taxon>Glomeromycotina</taxon>
        <taxon>Glomeromycetes</taxon>
        <taxon>Diversisporales</taxon>
        <taxon>Gigasporaceae</taxon>
        <taxon>Dentiscutata</taxon>
    </lineage>
</organism>
<keyword evidence="2" id="KW-1185">Reference proteome</keyword>
<feature type="non-terminal residue" evidence="1">
    <location>
        <position position="80"/>
    </location>
</feature>
<dbReference type="AlphaFoldDB" id="A0A9N9PAJ0"/>